<sequence length="304" mass="34090">MAEAISLGASIIAFIGLAGQIAQGCSYVRTLIDDIDDAPDDMRGLQREIRLYEGTNETFREALSNLEESGIPTQQSSYVQLALKFGNETLSNLTEFIERKTKSGRRLGQVRFAFGKGKCAKHAEQIERAKEFLSMAQAGIILALEHEHTLSNRAANRVLETLTSQNEINSDTIERIPSYLDRIALDTRNLYSTVDSIKNEVSGQRHDLHTAIDNILIPLLTQRLNAFTSMFSESFRAIEEVRYTTRQTREAVENLTCTSDILRGLSGEMSQIVQITFRSVLTEFYLDIDAETSLVTLQRTTPKS</sequence>
<name>A0A9N9PQS8_9HELO</name>
<gene>
    <name evidence="2" type="ORF">HYALB_00003121</name>
</gene>
<comment type="caution">
    <text evidence="2">The sequence shown here is derived from an EMBL/GenBank/DDBJ whole genome shotgun (WGS) entry which is preliminary data.</text>
</comment>
<evidence type="ECO:0000313" key="2">
    <source>
        <dbReference type="EMBL" id="CAG8971653.1"/>
    </source>
</evidence>
<dbReference type="OrthoDB" id="3200163at2759"/>
<organism evidence="2 3">
    <name type="scientific">Hymenoscyphus albidus</name>
    <dbReference type="NCBI Taxonomy" id="595503"/>
    <lineage>
        <taxon>Eukaryota</taxon>
        <taxon>Fungi</taxon>
        <taxon>Dikarya</taxon>
        <taxon>Ascomycota</taxon>
        <taxon>Pezizomycotina</taxon>
        <taxon>Leotiomycetes</taxon>
        <taxon>Helotiales</taxon>
        <taxon>Helotiaceae</taxon>
        <taxon>Hymenoscyphus</taxon>
    </lineage>
</organism>
<keyword evidence="3" id="KW-1185">Reference proteome</keyword>
<feature type="signal peptide" evidence="1">
    <location>
        <begin position="1"/>
        <end position="24"/>
    </location>
</feature>
<accession>A0A9N9PQS8</accession>
<feature type="chain" id="PRO_5040269386" description="Fungal N-terminal domain-containing protein" evidence="1">
    <location>
        <begin position="25"/>
        <end position="304"/>
    </location>
</feature>
<dbReference type="EMBL" id="CAJVRM010000026">
    <property type="protein sequence ID" value="CAG8971653.1"/>
    <property type="molecule type" value="Genomic_DNA"/>
</dbReference>
<dbReference type="Proteomes" id="UP000701801">
    <property type="component" value="Unassembled WGS sequence"/>
</dbReference>
<evidence type="ECO:0008006" key="4">
    <source>
        <dbReference type="Google" id="ProtNLM"/>
    </source>
</evidence>
<evidence type="ECO:0000256" key="1">
    <source>
        <dbReference type="SAM" id="SignalP"/>
    </source>
</evidence>
<keyword evidence="1" id="KW-0732">Signal</keyword>
<reference evidence="2" key="1">
    <citation type="submission" date="2021-07" db="EMBL/GenBank/DDBJ databases">
        <authorList>
            <person name="Durling M."/>
        </authorList>
    </citation>
    <scope>NUCLEOTIDE SEQUENCE</scope>
</reference>
<evidence type="ECO:0000313" key="3">
    <source>
        <dbReference type="Proteomes" id="UP000701801"/>
    </source>
</evidence>
<protein>
    <recommendedName>
        <fullName evidence="4">Fungal N-terminal domain-containing protein</fullName>
    </recommendedName>
</protein>
<proteinExistence type="predicted"/>
<dbReference type="AlphaFoldDB" id="A0A9N9PQS8"/>